<accession>A0A0G0AYA5</accession>
<evidence type="ECO:0000313" key="1">
    <source>
        <dbReference type="EMBL" id="KKP31540.1"/>
    </source>
</evidence>
<dbReference type="AlphaFoldDB" id="A0A0G0AYA5"/>
<protein>
    <submittedName>
        <fullName evidence="1">Uncharacterized protein</fullName>
    </submittedName>
</protein>
<name>A0A0G0AYA5_9BACT</name>
<dbReference type="EMBL" id="LBOI01000008">
    <property type="protein sequence ID" value="KKP31540.1"/>
    <property type="molecule type" value="Genomic_DNA"/>
</dbReference>
<reference evidence="1 2" key="1">
    <citation type="journal article" date="2015" name="Nature">
        <title>rRNA introns, odd ribosomes, and small enigmatic genomes across a large radiation of phyla.</title>
        <authorList>
            <person name="Brown C.T."/>
            <person name="Hug L.A."/>
            <person name="Thomas B.C."/>
            <person name="Sharon I."/>
            <person name="Castelle C.J."/>
            <person name="Singh A."/>
            <person name="Wilkins M.J."/>
            <person name="Williams K.H."/>
            <person name="Banfield J.F."/>
        </authorList>
    </citation>
    <scope>NUCLEOTIDE SEQUENCE [LARGE SCALE GENOMIC DNA]</scope>
</reference>
<proteinExistence type="predicted"/>
<dbReference type="Proteomes" id="UP000034803">
    <property type="component" value="Unassembled WGS sequence"/>
</dbReference>
<evidence type="ECO:0000313" key="2">
    <source>
        <dbReference type="Proteomes" id="UP000034803"/>
    </source>
</evidence>
<organism evidence="1 2">
    <name type="scientific">Candidatus Woesebacteria bacterium GW2011_GWC2_31_9</name>
    <dbReference type="NCBI Taxonomy" id="1618586"/>
    <lineage>
        <taxon>Bacteria</taxon>
        <taxon>Candidatus Woeseibacteriota</taxon>
    </lineage>
</organism>
<comment type="caution">
    <text evidence="1">The sequence shown here is derived from an EMBL/GenBank/DDBJ whole genome shotgun (WGS) entry which is preliminary data.</text>
</comment>
<gene>
    <name evidence="1" type="ORF">UR21_C0008G0017</name>
</gene>
<sequence length="141" mass="16968">MCILYLGEGAKYKSTKDLRLTNSDPDIIQLYLKLLFDLYKIETSKMRVRIQARNDQNINKLVAYWKKIINIPSIQFYPTYIDKRTSYIKTTRKKYMGVCTIIYFNTSIQIELEMLSKLIINEIIHRQEEFSNFVQRWHKTN</sequence>